<evidence type="ECO:0000313" key="2">
    <source>
        <dbReference type="EMBL" id="GAG16839.1"/>
    </source>
</evidence>
<name>X0VF33_9ZZZZ</name>
<protein>
    <recommendedName>
        <fullName evidence="1">Mur ligase central domain-containing protein</fullName>
    </recommendedName>
</protein>
<dbReference type="SUPFAM" id="SSF53623">
    <property type="entry name" value="MurD-like peptide ligases, catalytic domain"/>
    <property type="match status" value="1"/>
</dbReference>
<sequence length="187" mass="20836">MISRSTLTGYLSSKIGLWEIDEAVFPHAVEQLKPKIVVLTNLFRDQLDRYGEIDTLAKKWQKALKKLSSKTAVILNADDPIVASLGKTLCCRVIYFGIKDKSLGSKSLSHASDADLCPYCLLPLNYQTCFVSHLGIYKCPKCGAIQPKTNIYCQKAKFQKSKIQVKTNQLSLTINSPGQYNIYNALA</sequence>
<dbReference type="GO" id="GO:0005524">
    <property type="term" value="F:ATP binding"/>
    <property type="evidence" value="ECO:0007669"/>
    <property type="project" value="InterPro"/>
</dbReference>
<dbReference type="Pfam" id="PF08245">
    <property type="entry name" value="Mur_ligase_M"/>
    <property type="match status" value="1"/>
</dbReference>
<dbReference type="InterPro" id="IPR036565">
    <property type="entry name" value="Mur-like_cat_sf"/>
</dbReference>
<dbReference type="GO" id="GO:0016881">
    <property type="term" value="F:acid-amino acid ligase activity"/>
    <property type="evidence" value="ECO:0007669"/>
    <property type="project" value="InterPro"/>
</dbReference>
<dbReference type="AlphaFoldDB" id="X0VF33"/>
<gene>
    <name evidence="2" type="ORF">S01H1_54386</name>
</gene>
<proteinExistence type="predicted"/>
<feature type="non-terminal residue" evidence="2">
    <location>
        <position position="187"/>
    </location>
</feature>
<evidence type="ECO:0000259" key="1">
    <source>
        <dbReference type="Pfam" id="PF08245"/>
    </source>
</evidence>
<organism evidence="2">
    <name type="scientific">marine sediment metagenome</name>
    <dbReference type="NCBI Taxonomy" id="412755"/>
    <lineage>
        <taxon>unclassified sequences</taxon>
        <taxon>metagenomes</taxon>
        <taxon>ecological metagenomes</taxon>
    </lineage>
</organism>
<dbReference type="InterPro" id="IPR013221">
    <property type="entry name" value="Mur_ligase_cen"/>
</dbReference>
<reference evidence="2" key="1">
    <citation type="journal article" date="2014" name="Front. Microbiol.">
        <title>High frequency of phylogenetically diverse reductive dehalogenase-homologous genes in deep subseafloor sedimentary metagenomes.</title>
        <authorList>
            <person name="Kawai M."/>
            <person name="Futagami T."/>
            <person name="Toyoda A."/>
            <person name="Takaki Y."/>
            <person name="Nishi S."/>
            <person name="Hori S."/>
            <person name="Arai W."/>
            <person name="Tsubouchi T."/>
            <person name="Morono Y."/>
            <person name="Uchiyama I."/>
            <person name="Ito T."/>
            <person name="Fujiyama A."/>
            <person name="Inagaki F."/>
            <person name="Takami H."/>
        </authorList>
    </citation>
    <scope>NUCLEOTIDE SEQUENCE</scope>
    <source>
        <strain evidence="2">Expedition CK06-06</strain>
    </source>
</reference>
<dbReference type="EMBL" id="BARS01035287">
    <property type="protein sequence ID" value="GAG16839.1"/>
    <property type="molecule type" value="Genomic_DNA"/>
</dbReference>
<accession>X0VF33</accession>
<dbReference type="PANTHER" id="PTHR23135:SF7">
    <property type="entry name" value="LIPID II ISOGLUTAMINYL SYNTHASE (GLUTAMINE-HYDROLYZING) SUBUNIT MURT"/>
    <property type="match status" value="1"/>
</dbReference>
<dbReference type="PANTHER" id="PTHR23135">
    <property type="entry name" value="MUR LIGASE FAMILY MEMBER"/>
    <property type="match status" value="1"/>
</dbReference>
<feature type="domain" description="Mur ligase central" evidence="1">
    <location>
        <begin position="27"/>
        <end position="109"/>
    </location>
</feature>
<comment type="caution">
    <text evidence="2">The sequence shown here is derived from an EMBL/GenBank/DDBJ whole genome shotgun (WGS) entry which is preliminary data.</text>
</comment>
<dbReference type="Gene3D" id="3.40.1190.10">
    <property type="entry name" value="Mur-like, catalytic domain"/>
    <property type="match status" value="1"/>
</dbReference>